<comment type="catalytic activity">
    <reaction evidence="10 15">
        <text>2'-deoxycytidine + H2O + H(+) = 2'-deoxyuridine + NH4(+)</text>
        <dbReference type="Rhea" id="RHEA:13433"/>
        <dbReference type="ChEBI" id="CHEBI:15377"/>
        <dbReference type="ChEBI" id="CHEBI:15378"/>
        <dbReference type="ChEBI" id="CHEBI:15698"/>
        <dbReference type="ChEBI" id="CHEBI:16450"/>
        <dbReference type="ChEBI" id="CHEBI:28938"/>
        <dbReference type="EC" id="3.5.4.5"/>
    </reaction>
</comment>
<dbReference type="CDD" id="cd01283">
    <property type="entry name" value="cytidine_deaminase"/>
    <property type="match status" value="1"/>
</dbReference>
<evidence type="ECO:0000256" key="12">
    <source>
        <dbReference type="PIRSR" id="PIRSR606262-1"/>
    </source>
</evidence>
<evidence type="ECO:0000256" key="9">
    <source>
        <dbReference type="ARBA" id="ARBA00032005"/>
    </source>
</evidence>
<dbReference type="InterPro" id="IPR002125">
    <property type="entry name" value="CMP_dCMP_dom"/>
</dbReference>
<dbReference type="PANTHER" id="PTHR11644:SF2">
    <property type="entry name" value="CYTIDINE DEAMINASE"/>
    <property type="match status" value="1"/>
</dbReference>
<dbReference type="Gene3D" id="3.40.140.10">
    <property type="entry name" value="Cytidine Deaminase, domain 2"/>
    <property type="match status" value="1"/>
</dbReference>
<comment type="similarity">
    <text evidence="3 15">Belongs to the cytidine and deoxycytidylate deaminase family.</text>
</comment>
<feature type="binding site" evidence="13">
    <location>
        <begin position="43"/>
        <end position="49"/>
    </location>
    <ligand>
        <name>substrate</name>
    </ligand>
</feature>
<keyword evidence="6 14" id="KW-0479">Metal-binding</keyword>
<evidence type="ECO:0000256" key="7">
    <source>
        <dbReference type="ARBA" id="ARBA00022801"/>
    </source>
</evidence>
<dbReference type="InterPro" id="IPR050202">
    <property type="entry name" value="Cyt/Deoxycyt_deaminase"/>
</dbReference>
<comment type="catalytic activity">
    <reaction evidence="11 15">
        <text>cytidine + H2O + H(+) = uridine + NH4(+)</text>
        <dbReference type="Rhea" id="RHEA:16069"/>
        <dbReference type="ChEBI" id="CHEBI:15377"/>
        <dbReference type="ChEBI" id="CHEBI:15378"/>
        <dbReference type="ChEBI" id="CHEBI:16704"/>
        <dbReference type="ChEBI" id="CHEBI:17562"/>
        <dbReference type="ChEBI" id="CHEBI:28938"/>
        <dbReference type="EC" id="3.5.4.5"/>
    </reaction>
</comment>
<evidence type="ECO:0000256" key="15">
    <source>
        <dbReference type="RuleBase" id="RU364006"/>
    </source>
</evidence>
<dbReference type="GO" id="GO:0072527">
    <property type="term" value="P:pyrimidine-containing compound metabolic process"/>
    <property type="evidence" value="ECO:0007669"/>
    <property type="project" value="UniProtKB-ARBA"/>
</dbReference>
<dbReference type="GO" id="GO:0004126">
    <property type="term" value="F:cytidine deaminase activity"/>
    <property type="evidence" value="ECO:0007669"/>
    <property type="project" value="UniProtKB-UniRule"/>
</dbReference>
<dbReference type="GO" id="GO:0042802">
    <property type="term" value="F:identical protein binding"/>
    <property type="evidence" value="ECO:0007669"/>
    <property type="project" value="UniProtKB-ARBA"/>
</dbReference>
<evidence type="ECO:0000313" key="17">
    <source>
        <dbReference type="EMBL" id="BDE06360.1"/>
    </source>
</evidence>
<dbReference type="GO" id="GO:0008270">
    <property type="term" value="F:zinc ion binding"/>
    <property type="evidence" value="ECO:0007669"/>
    <property type="project" value="UniProtKB-UniRule"/>
</dbReference>
<dbReference type="PROSITE" id="PS00903">
    <property type="entry name" value="CYT_DCMP_DEAMINASES_1"/>
    <property type="match status" value="1"/>
</dbReference>
<evidence type="ECO:0000256" key="2">
    <source>
        <dbReference type="ARBA" id="ARBA00003949"/>
    </source>
</evidence>
<dbReference type="AlphaFoldDB" id="A0AAN2C9B3"/>
<dbReference type="FunFam" id="3.40.140.10:FF:000008">
    <property type="entry name" value="Cytidine deaminase"/>
    <property type="match status" value="1"/>
</dbReference>
<protein>
    <recommendedName>
        <fullName evidence="5 15">Cytidine deaminase</fullName>
        <ecNumber evidence="4 15">3.5.4.5</ecNumber>
    </recommendedName>
    <alternativeName>
        <fullName evidence="9 15">Cytidine aminohydrolase</fullName>
    </alternativeName>
</protein>
<keyword evidence="8 14" id="KW-0862">Zinc</keyword>
<evidence type="ECO:0000256" key="13">
    <source>
        <dbReference type="PIRSR" id="PIRSR606262-2"/>
    </source>
</evidence>
<dbReference type="InterPro" id="IPR016193">
    <property type="entry name" value="Cytidine_deaminase-like"/>
</dbReference>
<proteinExistence type="inferred from homology"/>
<name>A0AAN2C9B3_UNVUL</name>
<feature type="binding site" evidence="14">
    <location>
        <position position="90"/>
    </location>
    <ligand>
        <name>Zn(2+)</name>
        <dbReference type="ChEBI" id="CHEBI:29105"/>
        <note>catalytic</note>
    </ligand>
</feature>
<organism evidence="17 18">
    <name type="scientific">Vulcanimicrobium alpinum</name>
    <dbReference type="NCBI Taxonomy" id="3016050"/>
    <lineage>
        <taxon>Bacteria</taxon>
        <taxon>Bacillati</taxon>
        <taxon>Vulcanimicrobiota</taxon>
        <taxon>Vulcanimicrobiia</taxon>
        <taxon>Vulcanimicrobiales</taxon>
        <taxon>Vulcanimicrobiaceae</taxon>
        <taxon>Vulcanimicrobium</taxon>
    </lineage>
</organism>
<dbReference type="InterPro" id="IPR016192">
    <property type="entry name" value="APOBEC/CMP_deaminase_Zn-bd"/>
</dbReference>
<dbReference type="InterPro" id="IPR006262">
    <property type="entry name" value="Cyt_deam_tetra"/>
</dbReference>
<comment type="cofactor">
    <cofactor evidence="1 14 15">
        <name>Zn(2+)</name>
        <dbReference type="ChEBI" id="CHEBI:29105"/>
    </cofactor>
</comment>
<evidence type="ECO:0000256" key="11">
    <source>
        <dbReference type="ARBA" id="ARBA00049558"/>
    </source>
</evidence>
<evidence type="ECO:0000259" key="16">
    <source>
        <dbReference type="PROSITE" id="PS51747"/>
    </source>
</evidence>
<evidence type="ECO:0000256" key="8">
    <source>
        <dbReference type="ARBA" id="ARBA00022833"/>
    </source>
</evidence>
<dbReference type="Proteomes" id="UP001317532">
    <property type="component" value="Chromosome"/>
</dbReference>
<evidence type="ECO:0000256" key="5">
    <source>
        <dbReference type="ARBA" id="ARBA00018266"/>
    </source>
</evidence>
<dbReference type="NCBIfam" id="NF004064">
    <property type="entry name" value="PRK05578.1"/>
    <property type="match status" value="1"/>
</dbReference>
<keyword evidence="7 15" id="KW-0378">Hydrolase</keyword>
<dbReference type="PROSITE" id="PS51747">
    <property type="entry name" value="CYT_DCMP_DEAMINASES_2"/>
    <property type="match status" value="1"/>
</dbReference>
<evidence type="ECO:0000256" key="3">
    <source>
        <dbReference type="ARBA" id="ARBA00006576"/>
    </source>
</evidence>
<sequence length="139" mass="14709">MDSSRELLDAAIAARAGAYAPYSHFTVGAALLDDDGRVWTGANIENASYGLSMCAERTAIFHAVASGAHRFRAVAVTGPDGTTTLPCGACRQVLWEFGPAMRVIYDDGGRLVETPLAELLPSAFGPEQLAGAQARERPR</sequence>
<dbReference type="GO" id="GO:0055086">
    <property type="term" value="P:nucleobase-containing small molecule metabolic process"/>
    <property type="evidence" value="ECO:0007669"/>
    <property type="project" value="UniProtKB-ARBA"/>
</dbReference>
<evidence type="ECO:0000256" key="6">
    <source>
        <dbReference type="ARBA" id="ARBA00022723"/>
    </source>
</evidence>
<dbReference type="EC" id="3.5.4.5" evidence="4 15"/>
<accession>A0AAN2C9B3</accession>
<feature type="binding site" evidence="14">
    <location>
        <position position="54"/>
    </location>
    <ligand>
        <name>Zn(2+)</name>
        <dbReference type="ChEBI" id="CHEBI:29105"/>
        <note>catalytic</note>
    </ligand>
</feature>
<feature type="binding site" evidence="14">
    <location>
        <position position="87"/>
    </location>
    <ligand>
        <name>Zn(2+)</name>
        <dbReference type="ChEBI" id="CHEBI:29105"/>
        <note>catalytic</note>
    </ligand>
</feature>
<keyword evidence="18" id="KW-1185">Reference proteome</keyword>
<dbReference type="GO" id="GO:0005829">
    <property type="term" value="C:cytosol"/>
    <property type="evidence" value="ECO:0007669"/>
    <property type="project" value="TreeGrafter"/>
</dbReference>
<reference evidence="17 18" key="1">
    <citation type="journal article" date="2022" name="ISME Commun">
        <title>Vulcanimicrobium alpinus gen. nov. sp. nov., the first cultivated representative of the candidate phylum 'Eremiobacterota', is a metabolically versatile aerobic anoxygenic phototroph.</title>
        <authorList>
            <person name="Yabe S."/>
            <person name="Muto K."/>
            <person name="Abe K."/>
            <person name="Yokota A."/>
            <person name="Staudigel H."/>
            <person name="Tebo B.M."/>
        </authorList>
    </citation>
    <scope>NUCLEOTIDE SEQUENCE [LARGE SCALE GENOMIC DNA]</scope>
    <source>
        <strain evidence="17 18">WC8-2</strain>
    </source>
</reference>
<evidence type="ECO:0000313" key="18">
    <source>
        <dbReference type="Proteomes" id="UP001317532"/>
    </source>
</evidence>
<evidence type="ECO:0000256" key="10">
    <source>
        <dbReference type="ARBA" id="ARBA00049252"/>
    </source>
</evidence>
<feature type="domain" description="CMP/dCMP-type deaminase" evidence="16">
    <location>
        <begin position="2"/>
        <end position="127"/>
    </location>
</feature>
<dbReference type="NCBIfam" id="TIGR01354">
    <property type="entry name" value="cyt_deam_tetra"/>
    <property type="match status" value="1"/>
</dbReference>
<dbReference type="SUPFAM" id="SSF53927">
    <property type="entry name" value="Cytidine deaminase-like"/>
    <property type="match status" value="1"/>
</dbReference>
<dbReference type="PANTHER" id="PTHR11644">
    <property type="entry name" value="CYTIDINE DEAMINASE"/>
    <property type="match status" value="1"/>
</dbReference>
<evidence type="ECO:0000256" key="14">
    <source>
        <dbReference type="PIRSR" id="PIRSR606262-3"/>
    </source>
</evidence>
<dbReference type="RefSeq" id="WP_317997325.1">
    <property type="nucleotide sequence ID" value="NZ_AP025523.1"/>
</dbReference>
<feature type="active site" description="Proton donor" evidence="12">
    <location>
        <position position="56"/>
    </location>
</feature>
<dbReference type="Pfam" id="PF00383">
    <property type="entry name" value="dCMP_cyt_deam_1"/>
    <property type="match status" value="1"/>
</dbReference>
<gene>
    <name evidence="17" type="ORF">WPS_16360</name>
</gene>
<evidence type="ECO:0000256" key="1">
    <source>
        <dbReference type="ARBA" id="ARBA00001947"/>
    </source>
</evidence>
<dbReference type="EMBL" id="AP025523">
    <property type="protein sequence ID" value="BDE06360.1"/>
    <property type="molecule type" value="Genomic_DNA"/>
</dbReference>
<evidence type="ECO:0000256" key="4">
    <source>
        <dbReference type="ARBA" id="ARBA00012783"/>
    </source>
</evidence>
<dbReference type="KEGG" id="vab:WPS_16360"/>
<comment type="function">
    <text evidence="2 15">This enzyme scavenges exogenous and endogenous cytidine and 2'-deoxycytidine for UMP synthesis.</text>
</comment>